<keyword evidence="1" id="KW-1133">Transmembrane helix</keyword>
<keyword evidence="1" id="KW-0812">Transmembrane</keyword>
<protein>
    <submittedName>
        <fullName evidence="2">Uncharacterized protein</fullName>
    </submittedName>
</protein>
<evidence type="ECO:0000256" key="1">
    <source>
        <dbReference type="SAM" id="Phobius"/>
    </source>
</evidence>
<comment type="caution">
    <text evidence="2">The sequence shown here is derived from an EMBL/GenBank/DDBJ whole genome shotgun (WGS) entry which is preliminary data.</text>
</comment>
<accession>A0A8T0D7C1</accession>
<feature type="transmembrane region" description="Helical" evidence="1">
    <location>
        <begin position="187"/>
        <end position="210"/>
    </location>
</feature>
<dbReference type="EMBL" id="JTDF01011897">
    <property type="protein sequence ID" value="KAF8563432.1"/>
    <property type="molecule type" value="Genomic_DNA"/>
</dbReference>
<dbReference type="AlphaFoldDB" id="A0A8T0D7C1"/>
<evidence type="ECO:0000313" key="2">
    <source>
        <dbReference type="EMBL" id="KAF8563432.1"/>
    </source>
</evidence>
<keyword evidence="3" id="KW-1185">Reference proteome</keyword>
<proteinExistence type="predicted"/>
<sequence length="220" mass="25174">MYIPKIGQPVNGLYAVMSSSRSFETKIADAISKINKGLGAYFEKTVGPTCVKIKQADENWFIATVQEVVQEFLSKSDEGLQTLLKQYSVNEKGAQLDYANKHLKTFKAWQPSGDPNKDIRAHLLAVDREHVDVLAKRVLDLNRELRPRVNEVRKQERLLCDEFTELRLMLKQVDDVSSATDLFKLHLYLLFCIIPFLYFLGVCFATRLMSLSYSDDFLVS</sequence>
<organism evidence="2 3">
    <name type="scientific">Paragonimus westermani</name>
    <dbReference type="NCBI Taxonomy" id="34504"/>
    <lineage>
        <taxon>Eukaryota</taxon>
        <taxon>Metazoa</taxon>
        <taxon>Spiralia</taxon>
        <taxon>Lophotrochozoa</taxon>
        <taxon>Platyhelminthes</taxon>
        <taxon>Trematoda</taxon>
        <taxon>Digenea</taxon>
        <taxon>Plagiorchiida</taxon>
        <taxon>Troglotremata</taxon>
        <taxon>Troglotrematidae</taxon>
        <taxon>Paragonimus</taxon>
    </lineage>
</organism>
<reference evidence="2 3" key="1">
    <citation type="submission" date="2019-07" db="EMBL/GenBank/DDBJ databases">
        <title>Annotation for the trematode Paragonimus westermani.</title>
        <authorList>
            <person name="Choi Y.-J."/>
        </authorList>
    </citation>
    <scope>NUCLEOTIDE SEQUENCE [LARGE SCALE GENOMIC DNA]</scope>
    <source>
        <strain evidence="2">180907_Pwestermani</strain>
    </source>
</reference>
<evidence type="ECO:0000313" key="3">
    <source>
        <dbReference type="Proteomes" id="UP000699462"/>
    </source>
</evidence>
<keyword evidence="1" id="KW-0472">Membrane</keyword>
<gene>
    <name evidence="2" type="ORF">P879_10618</name>
</gene>
<dbReference type="OrthoDB" id="18453at2759"/>
<dbReference type="Proteomes" id="UP000699462">
    <property type="component" value="Unassembled WGS sequence"/>
</dbReference>
<name>A0A8T0D7C1_9TREM</name>